<sequence>MRRLLMIVNDAAGTSQDDVVETARQVLAERAHVDVVRTSSMDDLTSALAAREDAEVVVCGGDGSLHAVLTALCLEDRLDPEDDTAPVVGLVPLGTGNDFARAVSIPTDVRAAAGIVLDGPLRPIDVIRDDADRVIVNAVHVGAGDEAGRLAKPWKERLGKVGLGPLGYVVGSVMAGARKGGWKLRVTVDGTVVSDGQTRLMQVGMANGTSIGGGAELAPGAAPGDGLGDVVIAEARTRAERLRYALRLKSGRHGSLEGVRRLRGSEVRVESMTGRHFGVNADGELLDPVLRTTWRVQAAAYRLHVPAGVEPTVPDTEPPA</sequence>
<evidence type="ECO:0000313" key="10">
    <source>
        <dbReference type="EMBL" id="QFQ29496.2"/>
    </source>
</evidence>
<evidence type="ECO:0000256" key="2">
    <source>
        <dbReference type="ARBA" id="ARBA00005983"/>
    </source>
</evidence>
<evidence type="ECO:0000256" key="8">
    <source>
        <dbReference type="ARBA" id="ARBA00023264"/>
    </source>
</evidence>
<name>A0A5P8FJ12_9MICO</name>
<keyword evidence="8" id="KW-1208">Phospholipid metabolism</keyword>
<evidence type="ECO:0000313" key="11">
    <source>
        <dbReference type="Proteomes" id="UP000271708"/>
    </source>
</evidence>
<dbReference type="KEGG" id="jme:EEW87_002835"/>
<dbReference type="GO" id="GO:0008654">
    <property type="term" value="P:phospholipid biosynthetic process"/>
    <property type="evidence" value="ECO:0007669"/>
    <property type="project" value="UniProtKB-KW"/>
</dbReference>
<keyword evidence="7" id="KW-0443">Lipid metabolism</keyword>
<dbReference type="Pfam" id="PF00781">
    <property type="entry name" value="DAGK_cat"/>
    <property type="match status" value="1"/>
</dbReference>
<evidence type="ECO:0000256" key="7">
    <source>
        <dbReference type="ARBA" id="ARBA00023209"/>
    </source>
</evidence>
<dbReference type="InterPro" id="IPR050187">
    <property type="entry name" value="Lipid_Phosphate_FormReg"/>
</dbReference>
<keyword evidence="7" id="KW-0444">Lipid biosynthesis</keyword>
<evidence type="ECO:0000256" key="3">
    <source>
        <dbReference type="ARBA" id="ARBA00022679"/>
    </source>
</evidence>
<dbReference type="InterPro" id="IPR016064">
    <property type="entry name" value="NAD/diacylglycerol_kinase_sf"/>
</dbReference>
<accession>A0A5P8FJ12</accession>
<proteinExistence type="inferred from homology"/>
<evidence type="ECO:0000256" key="1">
    <source>
        <dbReference type="ARBA" id="ARBA00001946"/>
    </source>
</evidence>
<evidence type="ECO:0000256" key="5">
    <source>
        <dbReference type="ARBA" id="ARBA00022777"/>
    </source>
</evidence>
<keyword evidence="6" id="KW-0067">ATP-binding</keyword>
<dbReference type="SMART" id="SM00046">
    <property type="entry name" value="DAGKc"/>
    <property type="match status" value="1"/>
</dbReference>
<dbReference type="EMBL" id="CP044548">
    <property type="protein sequence ID" value="QFQ29496.2"/>
    <property type="molecule type" value="Genomic_DNA"/>
</dbReference>
<dbReference type="GeneID" id="59163381"/>
<dbReference type="Proteomes" id="UP000271708">
    <property type="component" value="Chromosome"/>
</dbReference>
<dbReference type="GO" id="GO:0016301">
    <property type="term" value="F:kinase activity"/>
    <property type="evidence" value="ECO:0007669"/>
    <property type="project" value="UniProtKB-KW"/>
</dbReference>
<protein>
    <recommendedName>
        <fullName evidence="9">DAGKc domain-containing protein</fullName>
    </recommendedName>
</protein>
<dbReference type="SUPFAM" id="SSF111331">
    <property type="entry name" value="NAD kinase/diacylglycerol kinase-like"/>
    <property type="match status" value="1"/>
</dbReference>
<dbReference type="RefSeq" id="WP_123091274.1">
    <property type="nucleotide sequence ID" value="NZ_CP044548.2"/>
</dbReference>
<comment type="cofactor">
    <cofactor evidence="1">
        <name>Mg(2+)</name>
        <dbReference type="ChEBI" id="CHEBI:18420"/>
    </cofactor>
</comment>
<dbReference type="Gene3D" id="2.60.200.40">
    <property type="match status" value="1"/>
</dbReference>
<dbReference type="Pfam" id="PF19279">
    <property type="entry name" value="YegS_C"/>
    <property type="match status" value="1"/>
</dbReference>
<reference evidence="10 11" key="1">
    <citation type="submission" date="2019-09" db="EMBL/GenBank/DDBJ databases">
        <title>Complete Genome Sequence of Janibacter melonis M714 with both human health impact and industrial applications.</title>
        <authorList>
            <person name="Jin M."/>
            <person name="Zhao Q.R."/>
        </authorList>
    </citation>
    <scope>NUCLEOTIDE SEQUENCE [LARGE SCALE GENOMIC DNA]</scope>
    <source>
        <strain evidence="10 11">M714</strain>
    </source>
</reference>
<keyword evidence="3" id="KW-0808">Transferase</keyword>
<organism evidence="10 11">
    <name type="scientific">Janibacter melonis</name>
    <dbReference type="NCBI Taxonomy" id="262209"/>
    <lineage>
        <taxon>Bacteria</taxon>
        <taxon>Bacillati</taxon>
        <taxon>Actinomycetota</taxon>
        <taxon>Actinomycetes</taxon>
        <taxon>Micrococcales</taxon>
        <taxon>Intrasporangiaceae</taxon>
        <taxon>Janibacter</taxon>
    </lineage>
</organism>
<evidence type="ECO:0000256" key="6">
    <source>
        <dbReference type="ARBA" id="ARBA00022840"/>
    </source>
</evidence>
<feature type="domain" description="DAGKc" evidence="9">
    <location>
        <begin position="1"/>
        <end position="133"/>
    </location>
</feature>
<dbReference type="PROSITE" id="PS50146">
    <property type="entry name" value="DAGK"/>
    <property type="match status" value="1"/>
</dbReference>
<dbReference type="PANTHER" id="PTHR12358:SF54">
    <property type="entry name" value="SPHINGOSINE KINASE RELATED PROTEIN"/>
    <property type="match status" value="1"/>
</dbReference>
<comment type="similarity">
    <text evidence="2">Belongs to the diacylglycerol/lipid kinase family.</text>
</comment>
<dbReference type="Gene3D" id="3.40.50.10330">
    <property type="entry name" value="Probable inorganic polyphosphate/atp-NAD kinase, domain 1"/>
    <property type="match status" value="1"/>
</dbReference>
<evidence type="ECO:0000259" key="9">
    <source>
        <dbReference type="PROSITE" id="PS50146"/>
    </source>
</evidence>
<dbReference type="InterPro" id="IPR001206">
    <property type="entry name" value="Diacylglycerol_kinase_cat_dom"/>
</dbReference>
<keyword evidence="7" id="KW-0594">Phospholipid biosynthesis</keyword>
<keyword evidence="5" id="KW-0418">Kinase</keyword>
<dbReference type="InterPro" id="IPR017438">
    <property type="entry name" value="ATP-NAD_kinase_N"/>
</dbReference>
<dbReference type="AlphaFoldDB" id="A0A5P8FJ12"/>
<dbReference type="PANTHER" id="PTHR12358">
    <property type="entry name" value="SPHINGOSINE KINASE"/>
    <property type="match status" value="1"/>
</dbReference>
<evidence type="ECO:0000256" key="4">
    <source>
        <dbReference type="ARBA" id="ARBA00022741"/>
    </source>
</evidence>
<dbReference type="InterPro" id="IPR045540">
    <property type="entry name" value="YegS/DAGK_C"/>
</dbReference>
<dbReference type="GO" id="GO:0005524">
    <property type="term" value="F:ATP binding"/>
    <property type="evidence" value="ECO:0007669"/>
    <property type="project" value="UniProtKB-KW"/>
</dbReference>
<keyword evidence="4" id="KW-0547">Nucleotide-binding</keyword>
<gene>
    <name evidence="10" type="ORF">EEW87_002835</name>
</gene>